<dbReference type="InterPro" id="IPR002401">
    <property type="entry name" value="Cyt_P450_E_grp-I"/>
</dbReference>
<dbReference type="GO" id="GO:0005506">
    <property type="term" value="F:iron ion binding"/>
    <property type="evidence" value="ECO:0007669"/>
    <property type="project" value="InterPro"/>
</dbReference>
<evidence type="ECO:0000256" key="3">
    <source>
        <dbReference type="ARBA" id="ARBA00010617"/>
    </source>
</evidence>
<evidence type="ECO:0000313" key="11">
    <source>
        <dbReference type="EMBL" id="KAH8992369.1"/>
    </source>
</evidence>
<dbReference type="CDD" id="cd11065">
    <property type="entry name" value="CYP64-like"/>
    <property type="match status" value="1"/>
</dbReference>
<evidence type="ECO:0000256" key="4">
    <source>
        <dbReference type="ARBA" id="ARBA00022617"/>
    </source>
</evidence>
<dbReference type="EMBL" id="JAKELL010000022">
    <property type="protein sequence ID" value="KAH8992369.1"/>
    <property type="molecule type" value="Genomic_DNA"/>
</dbReference>
<dbReference type="InterPro" id="IPR001128">
    <property type="entry name" value="Cyt_P450"/>
</dbReference>
<evidence type="ECO:0000256" key="2">
    <source>
        <dbReference type="ARBA" id="ARBA00005179"/>
    </source>
</evidence>
<dbReference type="PANTHER" id="PTHR46300:SF7">
    <property type="entry name" value="P450, PUTATIVE (EUROFUNG)-RELATED"/>
    <property type="match status" value="1"/>
</dbReference>
<evidence type="ECO:0000256" key="5">
    <source>
        <dbReference type="ARBA" id="ARBA00022723"/>
    </source>
</evidence>
<dbReference type="PRINTS" id="PR00463">
    <property type="entry name" value="EP450I"/>
</dbReference>
<comment type="similarity">
    <text evidence="3">Belongs to the cytochrome P450 family.</text>
</comment>
<keyword evidence="7 9" id="KW-0408">Iron</keyword>
<keyword evidence="6" id="KW-0560">Oxidoreductase</keyword>
<comment type="caution">
    <text evidence="11">The sequence shown here is derived from an EMBL/GenBank/DDBJ whole genome shotgun (WGS) entry which is preliminary data.</text>
</comment>
<dbReference type="GO" id="GO:0016705">
    <property type="term" value="F:oxidoreductase activity, acting on paired donors, with incorporation or reduction of molecular oxygen"/>
    <property type="evidence" value="ECO:0007669"/>
    <property type="project" value="InterPro"/>
</dbReference>
<dbReference type="GO" id="GO:0004497">
    <property type="term" value="F:monooxygenase activity"/>
    <property type="evidence" value="ECO:0007669"/>
    <property type="project" value="UniProtKB-KW"/>
</dbReference>
<dbReference type="AlphaFoldDB" id="A0AAD4LGB7"/>
<keyword evidence="5 9" id="KW-0479">Metal-binding</keyword>
<feature type="transmembrane region" description="Helical" evidence="10">
    <location>
        <begin position="36"/>
        <end position="58"/>
    </location>
</feature>
<dbReference type="PRINTS" id="PR00385">
    <property type="entry name" value="P450"/>
</dbReference>
<keyword evidence="10" id="KW-0472">Membrane</keyword>
<evidence type="ECO:0000256" key="9">
    <source>
        <dbReference type="PIRSR" id="PIRSR602401-1"/>
    </source>
</evidence>
<evidence type="ECO:0000313" key="12">
    <source>
        <dbReference type="Proteomes" id="UP001201163"/>
    </source>
</evidence>
<keyword evidence="12" id="KW-1185">Reference proteome</keyword>
<dbReference type="InterPro" id="IPR036396">
    <property type="entry name" value="Cyt_P450_sf"/>
</dbReference>
<organism evidence="11 12">
    <name type="scientific">Lactarius akahatsu</name>
    <dbReference type="NCBI Taxonomy" id="416441"/>
    <lineage>
        <taxon>Eukaryota</taxon>
        <taxon>Fungi</taxon>
        <taxon>Dikarya</taxon>
        <taxon>Basidiomycota</taxon>
        <taxon>Agaricomycotina</taxon>
        <taxon>Agaricomycetes</taxon>
        <taxon>Russulales</taxon>
        <taxon>Russulaceae</taxon>
        <taxon>Lactarius</taxon>
    </lineage>
</organism>
<dbReference type="Pfam" id="PF00067">
    <property type="entry name" value="p450"/>
    <property type="match status" value="1"/>
</dbReference>
<dbReference type="GO" id="GO:0020037">
    <property type="term" value="F:heme binding"/>
    <property type="evidence" value="ECO:0007669"/>
    <property type="project" value="InterPro"/>
</dbReference>
<keyword evidence="10" id="KW-1133">Transmembrane helix</keyword>
<keyword evidence="4 9" id="KW-0349">Heme</keyword>
<comment type="cofactor">
    <cofactor evidence="1 9">
        <name>heme</name>
        <dbReference type="ChEBI" id="CHEBI:30413"/>
    </cofactor>
</comment>
<evidence type="ECO:0000256" key="6">
    <source>
        <dbReference type="ARBA" id="ARBA00023002"/>
    </source>
</evidence>
<evidence type="ECO:0000256" key="8">
    <source>
        <dbReference type="ARBA" id="ARBA00023033"/>
    </source>
</evidence>
<dbReference type="Proteomes" id="UP001201163">
    <property type="component" value="Unassembled WGS sequence"/>
</dbReference>
<dbReference type="SUPFAM" id="SSF48264">
    <property type="entry name" value="Cytochrome P450"/>
    <property type="match status" value="1"/>
</dbReference>
<evidence type="ECO:0000256" key="1">
    <source>
        <dbReference type="ARBA" id="ARBA00001971"/>
    </source>
</evidence>
<proteinExistence type="inferred from homology"/>
<name>A0AAD4LGB7_9AGAM</name>
<gene>
    <name evidence="11" type="ORF">EDB92DRAFT_561906</name>
</gene>
<dbReference type="InterPro" id="IPR050364">
    <property type="entry name" value="Cytochrome_P450_fung"/>
</dbReference>
<dbReference type="PANTHER" id="PTHR46300">
    <property type="entry name" value="P450, PUTATIVE (EUROFUNG)-RELATED-RELATED"/>
    <property type="match status" value="1"/>
</dbReference>
<accession>A0AAD4LGB7</accession>
<dbReference type="Gene3D" id="1.10.630.10">
    <property type="entry name" value="Cytochrome P450"/>
    <property type="match status" value="1"/>
</dbReference>
<comment type="pathway">
    <text evidence="2">Secondary metabolite biosynthesis.</text>
</comment>
<reference evidence="11" key="1">
    <citation type="submission" date="2022-01" db="EMBL/GenBank/DDBJ databases">
        <title>Comparative genomics reveals a dynamic genome evolution in the ectomycorrhizal milk-cap (Lactarius) mushrooms.</title>
        <authorList>
            <consortium name="DOE Joint Genome Institute"/>
            <person name="Lebreton A."/>
            <person name="Tang N."/>
            <person name="Kuo A."/>
            <person name="LaButti K."/>
            <person name="Drula E."/>
            <person name="Barry K."/>
            <person name="Clum A."/>
            <person name="Lipzen A."/>
            <person name="Mousain D."/>
            <person name="Ng V."/>
            <person name="Wang R."/>
            <person name="Wang X."/>
            <person name="Dai Y."/>
            <person name="Henrissat B."/>
            <person name="Grigoriev I.V."/>
            <person name="Guerin-Laguette A."/>
            <person name="Yu F."/>
            <person name="Martin F.M."/>
        </authorList>
    </citation>
    <scope>NUCLEOTIDE SEQUENCE</scope>
    <source>
        <strain evidence="11">QP</strain>
    </source>
</reference>
<protein>
    <submittedName>
        <fullName evidence="11">Cytochrome P450</fullName>
    </submittedName>
</protein>
<sequence>MGGSRFVGGSVRRMGCDTAALPGSPFPYYHFSPDCVWDLATTCSGLAVVLGIALILVVRYSRSPWRRVPPGPRGLPLIGNVLELRDKVWLFQSDCKQKYEDVMYLSALGQPILVLNSLKAASELLDRRANIYSGRPRLIMAQEIISGGLAFAILNPVDDYWRRGRRAGHQVLTKAAVRGYHNVLRKEGVLLASALLANPGALEKHFQRAAASATMTILYDYPTLETENDENVKEILAYAERQSTASAPGAYLVELFPWMLHIPERFARWKYEGNRDFRRFNTLFESLFNRVLSALSEGSERPSICASLFKGSDHNQLSRQEMAWFAGTLFLAGAETTSTTMSWWALAMITHPEVQKRAHIELDTVVGRSRTPTFSDAPNLPYIQAMVKEVLRWRPALPFSLPHSTTEDDWYNGMFIPKGTICLTNLLQCHRDPAYGGSAVDFRPERFLGAHGEILPGPTETREEGHSTYGFGKRACMGKHVANESLFIYIAMSLWAVTFEPARDKDGNEVPFDAHVFVDTGMTLKPAPYECKITPRFGEVVSILAAEEELLKT</sequence>
<keyword evidence="10" id="KW-0812">Transmembrane</keyword>
<keyword evidence="8" id="KW-0503">Monooxygenase</keyword>
<evidence type="ECO:0000256" key="7">
    <source>
        <dbReference type="ARBA" id="ARBA00023004"/>
    </source>
</evidence>
<feature type="binding site" description="axial binding residue" evidence="9">
    <location>
        <position position="476"/>
    </location>
    <ligand>
        <name>heme</name>
        <dbReference type="ChEBI" id="CHEBI:30413"/>
    </ligand>
    <ligandPart>
        <name>Fe</name>
        <dbReference type="ChEBI" id="CHEBI:18248"/>
    </ligandPart>
</feature>
<evidence type="ECO:0000256" key="10">
    <source>
        <dbReference type="SAM" id="Phobius"/>
    </source>
</evidence>